<evidence type="ECO:0000256" key="1">
    <source>
        <dbReference type="SAM" id="MobiDB-lite"/>
    </source>
</evidence>
<feature type="region of interest" description="Disordered" evidence="1">
    <location>
        <begin position="158"/>
        <end position="208"/>
    </location>
</feature>
<gene>
    <name evidence="4" type="primary">LOC113850781</name>
</gene>
<feature type="region of interest" description="Disordered" evidence="1">
    <location>
        <begin position="252"/>
        <end position="282"/>
    </location>
</feature>
<sequence>MATKRGHNPPKFKGKFDPEEAQRWLADVEKIFHPMGCREEHKVNYATYMLCGEAEDWWRFASQMLPQEGDYIQWEAFKASFLRNYFHRDLKKQKAWEFLELKQGSVTGEHEDGKEDMCTQFEHGLRLEICAAINVFQLTNLPTLVSKCRIFEANSKDKTVDTRGNGPMRQDRRPHRFSKGSYSSSSHLQSKGTSSQERSSESGSGPDSFKGSIKYFKCGGPHMLRDYPQPQTNCGNCEKLGHTANMCWAAKRSGSASTTQRPESRGSTRPSTGPKPSIPGKVFVTSGAEASQYEELIRV</sequence>
<feature type="compositionally biased region" description="Low complexity" evidence="1">
    <location>
        <begin position="189"/>
        <end position="205"/>
    </location>
</feature>
<reference evidence="3" key="1">
    <citation type="journal article" date="2019" name="Toxins">
        <title>Detection of Abrin-Like and Prepropulchellin-Like Toxin Genes and Transcripts Using Whole Genome Sequencing and Full-Length Transcript Sequencing of Abrus precatorius.</title>
        <authorList>
            <person name="Hovde B.T."/>
            <person name="Daligault H.E."/>
            <person name="Hanschen E.R."/>
            <person name="Kunde Y.A."/>
            <person name="Johnson M.B."/>
            <person name="Starkenburg S.R."/>
            <person name="Johnson S.L."/>
        </authorList>
    </citation>
    <scope>NUCLEOTIDE SEQUENCE [LARGE SCALE GENOMIC DNA]</scope>
</reference>
<dbReference type="RefSeq" id="XP_027337124.1">
    <property type="nucleotide sequence ID" value="XM_027481323.1"/>
</dbReference>
<organism evidence="3 4">
    <name type="scientific">Abrus precatorius</name>
    <name type="common">Indian licorice</name>
    <name type="synonym">Glycine abrus</name>
    <dbReference type="NCBI Taxonomy" id="3816"/>
    <lineage>
        <taxon>Eukaryota</taxon>
        <taxon>Viridiplantae</taxon>
        <taxon>Streptophyta</taxon>
        <taxon>Embryophyta</taxon>
        <taxon>Tracheophyta</taxon>
        <taxon>Spermatophyta</taxon>
        <taxon>Magnoliopsida</taxon>
        <taxon>eudicotyledons</taxon>
        <taxon>Gunneridae</taxon>
        <taxon>Pentapetalae</taxon>
        <taxon>rosids</taxon>
        <taxon>fabids</taxon>
        <taxon>Fabales</taxon>
        <taxon>Fabaceae</taxon>
        <taxon>Papilionoideae</taxon>
        <taxon>50 kb inversion clade</taxon>
        <taxon>NPAAA clade</taxon>
        <taxon>indigoferoid/millettioid clade</taxon>
        <taxon>Abreae</taxon>
        <taxon>Abrus</taxon>
    </lineage>
</organism>
<evidence type="ECO:0000313" key="4">
    <source>
        <dbReference type="RefSeq" id="XP_027337124.1"/>
    </source>
</evidence>
<reference evidence="4" key="2">
    <citation type="submission" date="2025-08" db="UniProtKB">
        <authorList>
            <consortium name="RefSeq"/>
        </authorList>
    </citation>
    <scope>IDENTIFICATION</scope>
    <source>
        <tissue evidence="4">Young leaves</tissue>
    </source>
</reference>
<evidence type="ECO:0000259" key="2">
    <source>
        <dbReference type="Pfam" id="PF03732"/>
    </source>
</evidence>
<proteinExistence type="predicted"/>
<feature type="domain" description="Retrotransposon gag" evidence="2">
    <location>
        <begin position="45"/>
        <end position="105"/>
    </location>
</feature>
<evidence type="ECO:0000313" key="3">
    <source>
        <dbReference type="Proteomes" id="UP000694853"/>
    </source>
</evidence>
<dbReference type="KEGG" id="aprc:113850781"/>
<dbReference type="PANTHER" id="PTHR34482:SF48">
    <property type="entry name" value="GAG PROTEASE POLYPROTEIN"/>
    <property type="match status" value="1"/>
</dbReference>
<accession>A0A8B8K0Y8</accession>
<name>A0A8B8K0Y8_ABRPR</name>
<feature type="compositionally biased region" description="Polar residues" evidence="1">
    <location>
        <begin position="254"/>
        <end position="271"/>
    </location>
</feature>
<dbReference type="GeneID" id="113850781"/>
<dbReference type="OrthoDB" id="1434839at2759"/>
<dbReference type="Pfam" id="PF03732">
    <property type="entry name" value="Retrotrans_gag"/>
    <property type="match status" value="1"/>
</dbReference>
<dbReference type="PANTHER" id="PTHR34482">
    <property type="entry name" value="DNA DAMAGE-INDUCIBLE PROTEIN 1-LIKE"/>
    <property type="match status" value="1"/>
</dbReference>
<dbReference type="InterPro" id="IPR005162">
    <property type="entry name" value="Retrotrans_gag_dom"/>
</dbReference>
<dbReference type="Gene3D" id="4.10.60.10">
    <property type="entry name" value="Zinc finger, CCHC-type"/>
    <property type="match status" value="1"/>
</dbReference>
<protein>
    <submittedName>
        <fullName evidence="4">Uncharacterized protein LOC113850781</fullName>
    </submittedName>
</protein>
<keyword evidence="3" id="KW-1185">Reference proteome</keyword>
<dbReference type="AlphaFoldDB" id="A0A8B8K0Y8"/>
<dbReference type="Proteomes" id="UP000694853">
    <property type="component" value="Unplaced"/>
</dbReference>